<dbReference type="InterPro" id="IPR052354">
    <property type="entry name" value="Cell_Wall_Dynamics_Protein"/>
</dbReference>
<keyword evidence="2" id="KW-0732">Signal</keyword>
<reference evidence="4" key="1">
    <citation type="journal article" date="2015" name="Toxicon">
        <title>Production level of tetrodotoxin in Aeromonas is associated with the copy number of a plasmid.</title>
        <authorList>
            <person name="Liu J."/>
            <person name="Wei F."/>
            <person name="Lu Y."/>
            <person name="Ma T."/>
            <person name="Zhao J."/>
            <person name="Gong X."/>
            <person name="Bao B."/>
        </authorList>
    </citation>
    <scope>NUCLEOTIDE SEQUENCE</scope>
    <source>
        <strain evidence="4">Ne-1</strain>
        <plasmid evidence="4">pNe-1</plasmid>
    </source>
</reference>
<geneLocation type="plasmid" evidence="4">
    <name>pNe-1</name>
</geneLocation>
<dbReference type="PANTHER" id="PTHR34408:SF1">
    <property type="entry name" value="GLYCOSYL HYDROLASE FAMILY 19 DOMAIN-CONTAINING PROTEIN HI_1415"/>
    <property type="match status" value="1"/>
</dbReference>
<dbReference type="PANTHER" id="PTHR34408">
    <property type="entry name" value="FAMILY PROTEIN, PUTATIVE-RELATED"/>
    <property type="match status" value="1"/>
</dbReference>
<evidence type="ECO:0000256" key="1">
    <source>
        <dbReference type="SAM" id="MobiDB-lite"/>
    </source>
</evidence>
<keyword evidence="4" id="KW-0614">Plasmid</keyword>
<name>A0A0H4JD47_9GAMM</name>
<dbReference type="RefSeq" id="WP_173026427.1">
    <property type="nucleotide sequence ID" value="NZ_KP738729.1"/>
</dbReference>
<dbReference type="AlphaFoldDB" id="A0A0H4JD47"/>
<dbReference type="InterPro" id="IPR003646">
    <property type="entry name" value="SH3-like_bac-type"/>
</dbReference>
<evidence type="ECO:0000256" key="2">
    <source>
        <dbReference type="SAM" id="SignalP"/>
    </source>
</evidence>
<dbReference type="Gene3D" id="2.30.30.40">
    <property type="entry name" value="SH3 Domains"/>
    <property type="match status" value="2"/>
</dbReference>
<accession>A0A0H4JD47</accession>
<proteinExistence type="predicted"/>
<feature type="compositionally biased region" description="Basic and acidic residues" evidence="1">
    <location>
        <begin position="110"/>
        <end position="133"/>
    </location>
</feature>
<dbReference type="EMBL" id="KP738729">
    <property type="protein sequence ID" value="AKO69712.1"/>
    <property type="molecule type" value="Genomic_DNA"/>
</dbReference>
<organism evidence="4">
    <name type="scientific">Aeromonas sp. Ne-1</name>
    <dbReference type="NCBI Taxonomy" id="1675689"/>
    <lineage>
        <taxon>Bacteria</taxon>
        <taxon>Pseudomonadati</taxon>
        <taxon>Pseudomonadota</taxon>
        <taxon>Gammaproteobacteria</taxon>
        <taxon>Aeromonadales</taxon>
        <taxon>Aeromonadaceae</taxon>
        <taxon>Aeromonas</taxon>
    </lineage>
</organism>
<feature type="chain" id="PRO_5005206773" description="SH3b domain-containing protein" evidence="2">
    <location>
        <begin position="26"/>
        <end position="268"/>
    </location>
</feature>
<feature type="signal peptide" evidence="2">
    <location>
        <begin position="1"/>
        <end position="25"/>
    </location>
</feature>
<feature type="domain" description="SH3b" evidence="3">
    <location>
        <begin position="200"/>
        <end position="268"/>
    </location>
</feature>
<sequence length="268" mass="29558">MKKVISGLTATALIVGILSPMVGHAEEKTIPLAKCEINIIKGKHTKQSPAYGSGICKDLVEGFYSDSAKVYRVSGMVETQVNKSGQKHIIGVPYDGYSEAELTIYLNKTETPKTETPKTETPKTETPKTETPKTETALKVLYKGKVNKTTTTVRDSNSTKGKSLGTLKKNATVEVVESKSGWYKIKHNKGYGWVVTKDVTKNSTVKVLYKGKTTSDLNVRSTNSTKGKKLGTLKKNTKVEVVQSKSGWYKIKYKKDYGWVSSKYVKKS</sequence>
<feature type="region of interest" description="Disordered" evidence="1">
    <location>
        <begin position="109"/>
        <end position="133"/>
    </location>
</feature>
<dbReference type="Pfam" id="PF08239">
    <property type="entry name" value="SH3_3"/>
    <property type="match status" value="2"/>
</dbReference>
<evidence type="ECO:0000313" key="4">
    <source>
        <dbReference type="EMBL" id="AKO69712.1"/>
    </source>
</evidence>
<dbReference type="PROSITE" id="PS51781">
    <property type="entry name" value="SH3B"/>
    <property type="match status" value="1"/>
</dbReference>
<evidence type="ECO:0000259" key="3">
    <source>
        <dbReference type="PROSITE" id="PS51781"/>
    </source>
</evidence>
<dbReference type="SMART" id="SM00287">
    <property type="entry name" value="SH3b"/>
    <property type="match status" value="2"/>
</dbReference>
<protein>
    <recommendedName>
        <fullName evidence="3">SH3b domain-containing protein</fullName>
    </recommendedName>
</protein>